<dbReference type="InterPro" id="IPR006879">
    <property type="entry name" value="YdjC-like"/>
</dbReference>
<evidence type="ECO:0000256" key="2">
    <source>
        <dbReference type="ARBA" id="ARBA00022723"/>
    </source>
</evidence>
<comment type="caution">
    <text evidence="6">The sequence shown here is derived from an EMBL/GenBank/DDBJ whole genome shotgun (WGS) entry which is preliminary data.</text>
</comment>
<gene>
    <name evidence="6" type="ORF">GCM10023186_03250</name>
</gene>
<reference evidence="7" key="1">
    <citation type="journal article" date="2019" name="Int. J. Syst. Evol. Microbiol.">
        <title>The Global Catalogue of Microorganisms (GCM) 10K type strain sequencing project: providing services to taxonomists for standard genome sequencing and annotation.</title>
        <authorList>
            <consortium name="The Broad Institute Genomics Platform"/>
            <consortium name="The Broad Institute Genome Sequencing Center for Infectious Disease"/>
            <person name="Wu L."/>
            <person name="Ma J."/>
        </authorList>
    </citation>
    <scope>NUCLEOTIDE SEQUENCE [LARGE SCALE GENOMIC DNA]</scope>
    <source>
        <strain evidence="7">JCM 17924</strain>
    </source>
</reference>
<organism evidence="6 7">
    <name type="scientific">Hymenobacter koreensis</name>
    <dbReference type="NCBI Taxonomy" id="1084523"/>
    <lineage>
        <taxon>Bacteria</taxon>
        <taxon>Pseudomonadati</taxon>
        <taxon>Bacteroidota</taxon>
        <taxon>Cytophagia</taxon>
        <taxon>Cytophagales</taxon>
        <taxon>Hymenobacteraceae</taxon>
        <taxon>Hymenobacter</taxon>
    </lineage>
</organism>
<keyword evidence="7" id="KW-1185">Reference proteome</keyword>
<keyword evidence="4" id="KW-0460">Magnesium</keyword>
<dbReference type="InterPro" id="IPR011330">
    <property type="entry name" value="Glyco_hydro/deAcase_b/a-brl"/>
</dbReference>
<dbReference type="PANTHER" id="PTHR31609:SF1">
    <property type="entry name" value="CARBOHYDRATE DEACETYLASE"/>
    <property type="match status" value="1"/>
</dbReference>
<sequence>MTRMRQVIINADDFGLSPSVSRAIVDAYRAGNLTSTTMMVNMPGTDDGARLASENPGLAIGLHFCLSEGRPLTVAPSLTDANGNFLERGALLKRALRGQVKETEVRAEFEAQLAKLEGLGIKPTHTDSHQHVHMLPAVFRAIAPVLNARKLPVRLAIPHKPSLALLLRWPLKFVRQSILYRSSQQFKRQVSTRTNDVLVSVHDLSTPPTGYTAETLRQLVHEAPADAQVVELMVHPYIPGADIDALYPTDLALRKPFFEKCYAEHRILSGPPLFAHDPNVTLTTYGSAS</sequence>
<evidence type="ECO:0000256" key="4">
    <source>
        <dbReference type="ARBA" id="ARBA00022842"/>
    </source>
</evidence>
<comment type="cofactor">
    <cofactor evidence="1">
        <name>Mg(2+)</name>
        <dbReference type="ChEBI" id="CHEBI:18420"/>
    </cofactor>
</comment>
<dbReference type="PANTHER" id="PTHR31609">
    <property type="entry name" value="YDJC DEACETYLASE FAMILY MEMBER"/>
    <property type="match status" value="1"/>
</dbReference>
<evidence type="ECO:0008006" key="8">
    <source>
        <dbReference type="Google" id="ProtNLM"/>
    </source>
</evidence>
<evidence type="ECO:0000313" key="6">
    <source>
        <dbReference type="EMBL" id="GAA4373069.1"/>
    </source>
</evidence>
<evidence type="ECO:0000256" key="1">
    <source>
        <dbReference type="ARBA" id="ARBA00001946"/>
    </source>
</evidence>
<dbReference type="SUPFAM" id="SSF88713">
    <property type="entry name" value="Glycoside hydrolase/deacetylase"/>
    <property type="match status" value="1"/>
</dbReference>
<accession>A0ABP8ITZ4</accession>
<evidence type="ECO:0000313" key="7">
    <source>
        <dbReference type="Proteomes" id="UP001500454"/>
    </source>
</evidence>
<evidence type="ECO:0000256" key="3">
    <source>
        <dbReference type="ARBA" id="ARBA00022801"/>
    </source>
</evidence>
<dbReference type="Pfam" id="PF04794">
    <property type="entry name" value="YdjC"/>
    <property type="match status" value="1"/>
</dbReference>
<keyword evidence="2" id="KW-0479">Metal-binding</keyword>
<name>A0ABP8ITZ4_9BACT</name>
<dbReference type="Proteomes" id="UP001500454">
    <property type="component" value="Unassembled WGS sequence"/>
</dbReference>
<evidence type="ECO:0000256" key="5">
    <source>
        <dbReference type="ARBA" id="ARBA00023277"/>
    </source>
</evidence>
<keyword evidence="3" id="KW-0378">Hydrolase</keyword>
<dbReference type="EMBL" id="BAABHA010000001">
    <property type="protein sequence ID" value="GAA4373069.1"/>
    <property type="molecule type" value="Genomic_DNA"/>
</dbReference>
<dbReference type="Gene3D" id="3.20.20.370">
    <property type="entry name" value="Glycoside hydrolase/deacetylase"/>
    <property type="match status" value="1"/>
</dbReference>
<keyword evidence="5" id="KW-0119">Carbohydrate metabolism</keyword>
<proteinExistence type="predicted"/>
<protein>
    <recommendedName>
        <fullName evidence="8">ChbG/HpnK family deacetylase</fullName>
    </recommendedName>
</protein>